<comment type="caution">
    <text evidence="2">The sequence shown here is derived from an EMBL/GenBank/DDBJ whole genome shotgun (WGS) entry which is preliminary data.</text>
</comment>
<dbReference type="RefSeq" id="WP_079218412.1">
    <property type="nucleotide sequence ID" value="NZ_CP018845.1"/>
</dbReference>
<dbReference type="Proteomes" id="UP000197596">
    <property type="component" value="Unassembled WGS sequence"/>
</dbReference>
<sequence>MQSLTHISHYRDHEISVVGFEMLDGWHLAVQIKPTWKPAWPAWRDKQACYQDFEEIKAAGLAWARQAIDERLPALYA</sequence>
<proteinExistence type="predicted"/>
<name>A0A246WML2_9BURK</name>
<keyword evidence="4" id="KW-1185">Reference proteome</keyword>
<dbReference type="Proteomes" id="UP000536746">
    <property type="component" value="Unassembled WGS sequence"/>
</dbReference>
<accession>A0A246WML2</accession>
<evidence type="ECO:0000313" key="1">
    <source>
        <dbReference type="EMBL" id="NUU02355.1"/>
    </source>
</evidence>
<protein>
    <submittedName>
        <fullName evidence="2">Uncharacterized protein</fullName>
    </submittedName>
</protein>
<dbReference type="AlphaFoldDB" id="A0A246WML2"/>
<dbReference type="OrthoDB" id="8720377at2"/>
<reference evidence="1 4" key="2">
    <citation type="journal article" date="2020" name="Front. Plant Sci.">
        <title>Isolation of Rhizosphere Bacteria That Improve Quality and Water Stress Tolerance in Greenhouse Ornamentals.</title>
        <authorList>
            <person name="Nordstedt N.P."/>
            <person name="Jones M.L."/>
        </authorList>
    </citation>
    <scope>NUCLEOTIDE SEQUENCE [LARGE SCALE GENOMIC DNA]</scope>
    <source>
        <strain evidence="1 4">C6C2</strain>
    </source>
</reference>
<organism evidence="2 3">
    <name type="scientific">Herbaspirillum robiniae</name>
    <dbReference type="NCBI Taxonomy" id="2014887"/>
    <lineage>
        <taxon>Bacteria</taxon>
        <taxon>Pseudomonadati</taxon>
        <taxon>Pseudomonadota</taxon>
        <taxon>Betaproteobacteria</taxon>
        <taxon>Burkholderiales</taxon>
        <taxon>Oxalobacteraceae</taxon>
        <taxon>Herbaspirillum</taxon>
    </lineage>
</organism>
<evidence type="ECO:0000313" key="2">
    <source>
        <dbReference type="EMBL" id="OWY27601.1"/>
    </source>
</evidence>
<reference evidence="2 3" key="1">
    <citation type="submission" date="2017-06" db="EMBL/GenBank/DDBJ databases">
        <title>Herbaspirillum phytohormonus sp. nov., isolated from the root nodule of Robinia pseudoacacia in lead-zinc mine.</title>
        <authorList>
            <person name="Fan M."/>
            <person name="Lin Y."/>
        </authorList>
    </citation>
    <scope>NUCLEOTIDE SEQUENCE [LARGE SCALE GENOMIC DNA]</scope>
    <source>
        <strain evidence="2 3">HZ10</strain>
    </source>
</reference>
<dbReference type="EMBL" id="JABFMT010000011">
    <property type="protein sequence ID" value="NUU02355.1"/>
    <property type="molecule type" value="Genomic_DNA"/>
</dbReference>
<dbReference type="EMBL" id="NJGU01000010">
    <property type="protein sequence ID" value="OWY27601.1"/>
    <property type="molecule type" value="Genomic_DNA"/>
</dbReference>
<gene>
    <name evidence="2" type="ORF">CEJ42_18750</name>
    <name evidence="1" type="ORF">HNO84_12160</name>
</gene>
<evidence type="ECO:0000313" key="4">
    <source>
        <dbReference type="Proteomes" id="UP000536746"/>
    </source>
</evidence>
<evidence type="ECO:0000313" key="3">
    <source>
        <dbReference type="Proteomes" id="UP000197596"/>
    </source>
</evidence>